<dbReference type="OrthoDB" id="547680at2759"/>
<evidence type="ECO:0000259" key="1">
    <source>
        <dbReference type="PROSITE" id="PS50041"/>
    </source>
</evidence>
<gene>
    <name evidence="3" type="primary">LOC129605045</name>
</gene>
<evidence type="ECO:0000313" key="2">
    <source>
        <dbReference type="Proteomes" id="UP000515150"/>
    </source>
</evidence>
<feature type="domain" description="C-type lectin" evidence="1">
    <location>
        <begin position="37"/>
        <end position="153"/>
    </location>
</feature>
<dbReference type="SMART" id="SM00034">
    <property type="entry name" value="CLECT"/>
    <property type="match status" value="1"/>
</dbReference>
<dbReference type="InterPro" id="IPR016187">
    <property type="entry name" value="CTDL_fold"/>
</dbReference>
<dbReference type="Pfam" id="PF00059">
    <property type="entry name" value="Lectin_C"/>
    <property type="match status" value="1"/>
</dbReference>
<name>A0A9W2Y8H4_BETSP</name>
<dbReference type="InterPro" id="IPR016186">
    <property type="entry name" value="C-type_lectin-like/link_sf"/>
</dbReference>
<dbReference type="CDD" id="cd00037">
    <property type="entry name" value="CLECT"/>
    <property type="match status" value="1"/>
</dbReference>
<dbReference type="PANTHER" id="PTHR45784">
    <property type="entry name" value="C-TYPE LECTIN DOMAIN FAMILY 20 MEMBER A-RELATED"/>
    <property type="match status" value="1"/>
</dbReference>
<dbReference type="PANTHER" id="PTHR45784:SF3">
    <property type="entry name" value="C-TYPE LECTIN DOMAIN FAMILY 4 MEMBER K-LIKE-RELATED"/>
    <property type="match status" value="1"/>
</dbReference>
<organism evidence="2 3">
    <name type="scientific">Betta splendens</name>
    <name type="common">Siamese fighting fish</name>
    <dbReference type="NCBI Taxonomy" id="158456"/>
    <lineage>
        <taxon>Eukaryota</taxon>
        <taxon>Metazoa</taxon>
        <taxon>Chordata</taxon>
        <taxon>Craniata</taxon>
        <taxon>Vertebrata</taxon>
        <taxon>Euteleostomi</taxon>
        <taxon>Actinopterygii</taxon>
        <taxon>Neopterygii</taxon>
        <taxon>Teleostei</taxon>
        <taxon>Neoteleostei</taxon>
        <taxon>Acanthomorphata</taxon>
        <taxon>Anabantaria</taxon>
        <taxon>Anabantiformes</taxon>
        <taxon>Anabantoidei</taxon>
        <taxon>Osphronemidae</taxon>
        <taxon>Betta</taxon>
    </lineage>
</organism>
<keyword evidence="2" id="KW-1185">Reference proteome</keyword>
<sequence>MCDHECLCFYMLGSTPTGSSSSGSCSCSCSNDAGLQFYDDPRSWFEALGFCRAQKQKLVEISNDTVMNNVIKLQQNETVTQNGVWVGLERPIFGIDSTWRWISGGSVNTSQWNSSSPPSSTNKYCGKIIWVNETRTIKLLDDDCFNELPFICQEERRMQTGGLDVCVTETE</sequence>
<dbReference type="RefSeq" id="XP_055370150.1">
    <property type="nucleotide sequence ID" value="XM_055514175.1"/>
</dbReference>
<reference evidence="3" key="1">
    <citation type="submission" date="2025-08" db="UniProtKB">
        <authorList>
            <consortium name="RefSeq"/>
        </authorList>
    </citation>
    <scope>IDENTIFICATION</scope>
</reference>
<dbReference type="KEGG" id="bspl:129605045"/>
<dbReference type="InterPro" id="IPR001304">
    <property type="entry name" value="C-type_lectin-like"/>
</dbReference>
<dbReference type="Gene3D" id="3.10.100.10">
    <property type="entry name" value="Mannose-Binding Protein A, subunit A"/>
    <property type="match status" value="1"/>
</dbReference>
<proteinExistence type="predicted"/>
<evidence type="ECO:0000313" key="3">
    <source>
        <dbReference type="RefSeq" id="XP_055370150.1"/>
    </source>
</evidence>
<protein>
    <submittedName>
        <fullName evidence="3">Lithostathine-1-beta-like</fullName>
    </submittedName>
</protein>
<accession>A0A9W2Y8H4</accession>
<dbReference type="PROSITE" id="PS50041">
    <property type="entry name" value="C_TYPE_LECTIN_2"/>
    <property type="match status" value="1"/>
</dbReference>
<dbReference type="SUPFAM" id="SSF56436">
    <property type="entry name" value="C-type lectin-like"/>
    <property type="match status" value="1"/>
</dbReference>
<dbReference type="AlphaFoldDB" id="A0A9W2Y8H4"/>
<dbReference type="PRINTS" id="PR01504">
    <property type="entry name" value="PNCREATITSAP"/>
</dbReference>
<dbReference type="GeneID" id="129605045"/>
<dbReference type="Proteomes" id="UP000515150">
    <property type="component" value="Chromosome 13"/>
</dbReference>